<reference evidence="2 3" key="1">
    <citation type="submission" date="2014-04" db="EMBL/GenBank/DDBJ databases">
        <authorList>
            <consortium name="DOE Joint Genome Institute"/>
            <person name="Kuo A."/>
            <person name="Tarkka M."/>
            <person name="Buscot F."/>
            <person name="Kohler A."/>
            <person name="Nagy L.G."/>
            <person name="Floudas D."/>
            <person name="Copeland A."/>
            <person name="Barry K.W."/>
            <person name="Cichocki N."/>
            <person name="Veneault-Fourrey C."/>
            <person name="LaButti K."/>
            <person name="Lindquist E.A."/>
            <person name="Lipzen A."/>
            <person name="Lundell T."/>
            <person name="Morin E."/>
            <person name="Murat C."/>
            <person name="Sun H."/>
            <person name="Tunlid A."/>
            <person name="Henrissat B."/>
            <person name="Grigoriev I.V."/>
            <person name="Hibbett D.S."/>
            <person name="Martin F."/>
            <person name="Nordberg H.P."/>
            <person name="Cantor M.N."/>
            <person name="Hua S.X."/>
        </authorList>
    </citation>
    <scope>NUCLEOTIDE SEQUENCE [LARGE SCALE GENOMIC DNA]</scope>
    <source>
        <strain evidence="2 3">F 1598</strain>
    </source>
</reference>
<evidence type="ECO:0000313" key="2">
    <source>
        <dbReference type="EMBL" id="KIM83461.1"/>
    </source>
</evidence>
<dbReference type="STRING" id="765440.A0A0C3FYU6"/>
<evidence type="ECO:0000259" key="1">
    <source>
        <dbReference type="Pfam" id="PF11160"/>
    </source>
</evidence>
<dbReference type="HOGENOM" id="CLU_177181_0_1_1"/>
<name>A0A0C3FYU6_PILCF</name>
<gene>
    <name evidence="2" type="ORF">PILCRDRAFT_819708</name>
</gene>
<dbReference type="Proteomes" id="UP000054166">
    <property type="component" value="Unassembled WGS sequence"/>
</dbReference>
<sequence length="84" mass="8948">MASSTDIKDKEGEAIHAGDTVYTKIRGGGREGEVETVYDKSGGVVEGSGEGVRIDVKHPPKVVFTDQHGHQVSHNPGTLTHPKK</sequence>
<evidence type="ECO:0000313" key="3">
    <source>
        <dbReference type="Proteomes" id="UP000054166"/>
    </source>
</evidence>
<accession>A0A0C3FYU6</accession>
<dbReference type="InterPro" id="IPR021331">
    <property type="entry name" value="Hva1_TUDOR"/>
</dbReference>
<dbReference type="Gene3D" id="2.30.30.1060">
    <property type="match status" value="1"/>
</dbReference>
<keyword evidence="3" id="KW-1185">Reference proteome</keyword>
<reference evidence="3" key="2">
    <citation type="submission" date="2015-01" db="EMBL/GenBank/DDBJ databases">
        <title>Evolutionary Origins and Diversification of the Mycorrhizal Mutualists.</title>
        <authorList>
            <consortium name="DOE Joint Genome Institute"/>
            <consortium name="Mycorrhizal Genomics Consortium"/>
            <person name="Kohler A."/>
            <person name="Kuo A."/>
            <person name="Nagy L.G."/>
            <person name="Floudas D."/>
            <person name="Copeland A."/>
            <person name="Barry K.W."/>
            <person name="Cichocki N."/>
            <person name="Veneault-Fourrey C."/>
            <person name="LaButti K."/>
            <person name="Lindquist E.A."/>
            <person name="Lipzen A."/>
            <person name="Lundell T."/>
            <person name="Morin E."/>
            <person name="Murat C."/>
            <person name="Riley R."/>
            <person name="Ohm R."/>
            <person name="Sun H."/>
            <person name="Tunlid A."/>
            <person name="Henrissat B."/>
            <person name="Grigoriev I.V."/>
            <person name="Hibbett D.S."/>
            <person name="Martin F."/>
        </authorList>
    </citation>
    <scope>NUCLEOTIDE SEQUENCE [LARGE SCALE GENOMIC DNA]</scope>
    <source>
        <strain evidence="3">F 1598</strain>
    </source>
</reference>
<dbReference type="InParanoid" id="A0A0C3FYU6"/>
<proteinExistence type="predicted"/>
<feature type="domain" description="Hypervirulence associated protein TUDOR" evidence="1">
    <location>
        <begin position="18"/>
        <end position="79"/>
    </location>
</feature>
<organism evidence="2 3">
    <name type="scientific">Piloderma croceum (strain F 1598)</name>
    <dbReference type="NCBI Taxonomy" id="765440"/>
    <lineage>
        <taxon>Eukaryota</taxon>
        <taxon>Fungi</taxon>
        <taxon>Dikarya</taxon>
        <taxon>Basidiomycota</taxon>
        <taxon>Agaricomycotina</taxon>
        <taxon>Agaricomycetes</taxon>
        <taxon>Agaricomycetidae</taxon>
        <taxon>Atheliales</taxon>
        <taxon>Atheliaceae</taxon>
        <taxon>Piloderma</taxon>
    </lineage>
</organism>
<dbReference type="AlphaFoldDB" id="A0A0C3FYU6"/>
<dbReference type="OrthoDB" id="2138648at2759"/>
<protein>
    <recommendedName>
        <fullName evidence="1">Hypervirulence associated protein TUDOR domain-containing protein</fullName>
    </recommendedName>
</protein>
<dbReference type="Pfam" id="PF11160">
    <property type="entry name" value="Hva1_TUDOR"/>
    <property type="match status" value="1"/>
</dbReference>
<dbReference type="EMBL" id="KN832991">
    <property type="protein sequence ID" value="KIM83461.1"/>
    <property type="molecule type" value="Genomic_DNA"/>
</dbReference>